<evidence type="ECO:0000313" key="5">
    <source>
        <dbReference type="Proteomes" id="UP000221709"/>
    </source>
</evidence>
<dbReference type="EMBL" id="KX349293">
    <property type="protein sequence ID" value="AOO12036.1"/>
    <property type="molecule type" value="Genomic_DNA"/>
</dbReference>
<dbReference type="Proteomes" id="UP000221709">
    <property type="component" value="Segment"/>
</dbReference>
<name>A0A1D7SD60_9CAUD</name>
<dbReference type="Proteomes" id="UP000225178">
    <property type="component" value="Segment"/>
</dbReference>
<protein>
    <submittedName>
        <fullName evidence="1">Virion structural protein</fullName>
    </submittedName>
</protein>
<evidence type="ECO:0000313" key="6">
    <source>
        <dbReference type="Proteomes" id="UP000223571"/>
    </source>
</evidence>
<reference evidence="5 6" key="1">
    <citation type="journal article" date="2016" name="Environ. Microbiol.">
        <title>Genomic diversification of marine cyanophages into stable ecotypes.</title>
        <authorList>
            <person name="Marston M.F."/>
            <person name="Martiny J.B."/>
        </authorList>
    </citation>
    <scope>NUCLEOTIDE SEQUENCE [LARGE SCALE GENOMIC DNA]</scope>
    <source>
        <strain evidence="1">ES_42_0910</strain>
        <strain evidence="2">Np_20_0711</strain>
        <strain evidence="3">Np_42_0711</strain>
        <strain evidence="4">Sn_13_0910</strain>
    </source>
</reference>
<dbReference type="EMBL" id="KX349296">
    <property type="protein sequence ID" value="AOO12737.1"/>
    <property type="molecule type" value="Genomic_DNA"/>
</dbReference>
<evidence type="ECO:0000313" key="2">
    <source>
        <dbReference type="EMBL" id="AOO12036.1"/>
    </source>
</evidence>
<keyword evidence="5" id="KW-1185">Reference proteome</keyword>
<dbReference type="EMBL" id="KX349294">
    <property type="protein sequence ID" value="AOO12272.1"/>
    <property type="molecule type" value="Genomic_DNA"/>
</dbReference>
<evidence type="ECO:0000313" key="4">
    <source>
        <dbReference type="EMBL" id="AOO12737.1"/>
    </source>
</evidence>
<dbReference type="EMBL" id="KX349291">
    <property type="protein sequence ID" value="AOO11571.1"/>
    <property type="molecule type" value="Genomic_DNA"/>
</dbReference>
<gene>
    <name evidence="1" type="ORF">ES420910_090</name>
    <name evidence="2" type="ORF">Np200711_090</name>
    <name evidence="3" type="ORF">Np420711_090</name>
    <name evidence="4" type="ORF">Sn130910_090</name>
</gene>
<proteinExistence type="predicted"/>
<accession>A0A1D7SD60</accession>
<dbReference type="Proteomes" id="UP000223571">
    <property type="component" value="Segment"/>
</dbReference>
<evidence type="ECO:0000313" key="7">
    <source>
        <dbReference type="Proteomes" id="UP000225178"/>
    </source>
</evidence>
<dbReference type="Proteomes" id="UP000226130">
    <property type="component" value="Segment"/>
</dbReference>
<organism evidence="1 7">
    <name type="scientific">Cyanophage S-RIM44</name>
    <dbReference type="NCBI Taxonomy" id="1278485"/>
    <lineage>
        <taxon>Viruses</taxon>
        <taxon>Duplodnaviria</taxon>
        <taxon>Heunggongvirae</taxon>
        <taxon>Uroviricota</taxon>
        <taxon>Caudoviricetes</taxon>
        <taxon>Pantevenvirales</taxon>
        <taxon>Kyanoviridae</taxon>
        <taxon>Vellamovirus</taxon>
        <taxon>Vellamovirus rhodeisland44</taxon>
    </lineage>
</organism>
<evidence type="ECO:0000313" key="1">
    <source>
        <dbReference type="EMBL" id="AOO11571.1"/>
    </source>
</evidence>
<evidence type="ECO:0000313" key="3">
    <source>
        <dbReference type="EMBL" id="AOO12272.1"/>
    </source>
</evidence>
<sequence length="176" mass="19287">MAELQLAAGFRTVLKRDGNTVDVTNFGQRIPDGFSSFTSGAVTYTLRDFEFIKFEGDHVIEDIQRAFPQLAIRDFELRPQSTFTLSGDKFNAGPSGMFMGVTTAVGTQTISVDAENPSTINALTTSNFENSGHIFTAARQLIEYTEKTATTFTGYVKNGPTTLNNNDDMIQFSGPE</sequence>